<dbReference type="Pfam" id="PF00076">
    <property type="entry name" value="RRM_1"/>
    <property type="match status" value="1"/>
</dbReference>
<feature type="domain" description="HTH La-type RNA-binding" evidence="7">
    <location>
        <begin position="114"/>
        <end position="204"/>
    </location>
</feature>
<feature type="compositionally biased region" description="Basic and acidic residues" evidence="5">
    <location>
        <begin position="56"/>
        <end position="78"/>
    </location>
</feature>
<dbReference type="SMART" id="SM00715">
    <property type="entry name" value="LA"/>
    <property type="match status" value="1"/>
</dbReference>
<evidence type="ECO:0008006" key="11">
    <source>
        <dbReference type="Google" id="ProtNLM"/>
    </source>
</evidence>
<dbReference type="InterPro" id="IPR000504">
    <property type="entry name" value="RRM_dom"/>
</dbReference>
<dbReference type="InterPro" id="IPR036388">
    <property type="entry name" value="WH-like_DNA-bd_sf"/>
</dbReference>
<dbReference type="SUPFAM" id="SSF54928">
    <property type="entry name" value="RNA-binding domain, RBD"/>
    <property type="match status" value="1"/>
</dbReference>
<dbReference type="InterPro" id="IPR045180">
    <property type="entry name" value="La_dom_prot"/>
</dbReference>
<protein>
    <recommendedName>
        <fullName evidence="11">RNA-binding La domain-containing protein</fullName>
    </recommendedName>
</protein>
<dbReference type="PANTHER" id="PTHR22792">
    <property type="entry name" value="LUPUS LA PROTEIN-RELATED"/>
    <property type="match status" value="1"/>
</dbReference>
<evidence type="ECO:0000259" key="7">
    <source>
        <dbReference type="PROSITE" id="PS50961"/>
    </source>
</evidence>
<evidence type="ECO:0000259" key="6">
    <source>
        <dbReference type="PROSITE" id="PS50102"/>
    </source>
</evidence>
<sequence>MASDSEVKAPATVEPQAPNTGVAPGTAAKPAVANATEKPSESTSAVSKPETATDDNAVKDKVVQSSDAPKDADAKSRDTSSGQRNSGKPYQSNGKGFHRNPKKFKDNVKARYDHLPETDDPDEIRKQVEFYFSDSNLPMDNFLFGQVGGSENKPVAIKVVHSFKRMRRFQPFSAVVAALKDSEILEVTENEEIRRKVPLSTNASEVSRDLIKTFDDKSAPRSVYAKGFGEETEKTQLEIERFFEPYGPVRSVRLRRTYPTRQFKGSVFVEFNNEETQKAFLALDPKPKWNDTDLLIMGKKEYTDMKAADIKSGKIKPSYRPHGKNQSRKGDDRDWKSRRNDFQKNGMRDGARGEKRKRDGDEDEERKEKKPALESNGSGAAASEPSGETTEKANASSQPAAKDE</sequence>
<dbReference type="SUPFAM" id="SSF46785">
    <property type="entry name" value="Winged helix' DNA-binding domain"/>
    <property type="match status" value="1"/>
</dbReference>
<feature type="compositionally biased region" description="Basic and acidic residues" evidence="5">
    <location>
        <begin position="328"/>
        <end position="372"/>
    </location>
</feature>
<dbReference type="SMART" id="SM00360">
    <property type="entry name" value="RRM"/>
    <property type="match status" value="1"/>
</dbReference>
<dbReference type="InterPro" id="IPR035979">
    <property type="entry name" value="RBD_domain_sf"/>
</dbReference>
<evidence type="ECO:0000313" key="8">
    <source>
        <dbReference type="EMBL" id="KAF1811857.1"/>
    </source>
</evidence>
<feature type="region of interest" description="Disordered" evidence="5">
    <location>
        <begin position="308"/>
        <end position="404"/>
    </location>
</feature>
<evidence type="ECO:0000256" key="1">
    <source>
        <dbReference type="ARBA" id="ARBA00004123"/>
    </source>
</evidence>
<dbReference type="Gene3D" id="3.30.70.330">
    <property type="match status" value="1"/>
</dbReference>
<dbReference type="Gene3D" id="1.10.10.10">
    <property type="entry name" value="Winged helix-like DNA-binding domain superfamily/Winged helix DNA-binding domain"/>
    <property type="match status" value="1"/>
</dbReference>
<accession>A0A6G1G168</accession>
<keyword evidence="3" id="KW-0539">Nucleus</keyword>
<dbReference type="GO" id="GO:0006396">
    <property type="term" value="P:RNA processing"/>
    <property type="evidence" value="ECO:0007669"/>
    <property type="project" value="InterPro"/>
</dbReference>
<feature type="domain" description="RRM" evidence="6">
    <location>
        <begin position="221"/>
        <end position="308"/>
    </location>
</feature>
<gene>
    <name evidence="8 10" type="ORF">P152DRAFT_459334</name>
</gene>
<dbReference type="PRINTS" id="PR00302">
    <property type="entry name" value="LUPUSLA"/>
</dbReference>
<dbReference type="GO" id="GO:1990904">
    <property type="term" value="C:ribonucleoprotein complex"/>
    <property type="evidence" value="ECO:0007669"/>
    <property type="project" value="InterPro"/>
</dbReference>
<organism evidence="8">
    <name type="scientific">Eremomyces bilateralis CBS 781.70</name>
    <dbReference type="NCBI Taxonomy" id="1392243"/>
    <lineage>
        <taxon>Eukaryota</taxon>
        <taxon>Fungi</taxon>
        <taxon>Dikarya</taxon>
        <taxon>Ascomycota</taxon>
        <taxon>Pezizomycotina</taxon>
        <taxon>Dothideomycetes</taxon>
        <taxon>Dothideomycetes incertae sedis</taxon>
        <taxon>Eremomycetales</taxon>
        <taxon>Eremomycetaceae</taxon>
        <taxon>Eremomyces</taxon>
    </lineage>
</organism>
<dbReference type="OrthoDB" id="439993at2759"/>
<dbReference type="Proteomes" id="UP000504638">
    <property type="component" value="Unplaced"/>
</dbReference>
<dbReference type="CDD" id="cd12291">
    <property type="entry name" value="RRM1_La"/>
    <property type="match status" value="1"/>
</dbReference>
<name>A0A6G1G168_9PEZI</name>
<evidence type="ECO:0000256" key="4">
    <source>
        <dbReference type="PROSITE-ProRule" id="PRU00332"/>
    </source>
</evidence>
<dbReference type="PROSITE" id="PS50102">
    <property type="entry name" value="RRM"/>
    <property type="match status" value="1"/>
</dbReference>
<reference evidence="10" key="2">
    <citation type="submission" date="2020-04" db="EMBL/GenBank/DDBJ databases">
        <authorList>
            <consortium name="NCBI Genome Project"/>
        </authorList>
    </citation>
    <scope>NUCLEOTIDE SEQUENCE</scope>
    <source>
        <strain evidence="10">CBS 781.70</strain>
    </source>
</reference>
<proteinExistence type="predicted"/>
<dbReference type="CDD" id="cd08029">
    <property type="entry name" value="LA_like_fungal"/>
    <property type="match status" value="1"/>
</dbReference>
<feature type="compositionally biased region" description="Basic residues" evidence="5">
    <location>
        <begin position="313"/>
        <end position="327"/>
    </location>
</feature>
<dbReference type="InterPro" id="IPR012677">
    <property type="entry name" value="Nucleotide-bd_a/b_plait_sf"/>
</dbReference>
<dbReference type="InterPro" id="IPR036390">
    <property type="entry name" value="WH_DNA-bd_sf"/>
</dbReference>
<comment type="subcellular location">
    <subcellularLocation>
        <location evidence="1">Nucleus</location>
    </subcellularLocation>
</comment>
<dbReference type="GO" id="GO:0003729">
    <property type="term" value="F:mRNA binding"/>
    <property type="evidence" value="ECO:0007669"/>
    <property type="project" value="TreeGrafter"/>
</dbReference>
<dbReference type="PROSITE" id="PS50961">
    <property type="entry name" value="HTH_LA"/>
    <property type="match status" value="1"/>
</dbReference>
<feature type="compositionally biased region" description="Basic and acidic residues" evidence="5">
    <location>
        <begin position="103"/>
        <end position="121"/>
    </location>
</feature>
<dbReference type="InterPro" id="IPR006630">
    <property type="entry name" value="La_HTH"/>
</dbReference>
<dbReference type="Pfam" id="PF05383">
    <property type="entry name" value="La"/>
    <property type="match status" value="1"/>
</dbReference>
<reference evidence="10" key="3">
    <citation type="submission" date="2025-04" db="UniProtKB">
        <authorList>
            <consortium name="RefSeq"/>
        </authorList>
    </citation>
    <scope>IDENTIFICATION</scope>
    <source>
        <strain evidence="10">CBS 781.70</strain>
    </source>
</reference>
<keyword evidence="2 4" id="KW-0694">RNA-binding</keyword>
<evidence type="ECO:0000256" key="5">
    <source>
        <dbReference type="SAM" id="MobiDB-lite"/>
    </source>
</evidence>
<dbReference type="InterPro" id="IPR002344">
    <property type="entry name" value="Lupus_La"/>
</dbReference>
<dbReference type="RefSeq" id="XP_033533488.1">
    <property type="nucleotide sequence ID" value="XM_033679655.1"/>
</dbReference>
<evidence type="ECO:0000256" key="2">
    <source>
        <dbReference type="ARBA" id="ARBA00022884"/>
    </source>
</evidence>
<evidence type="ECO:0000256" key="3">
    <source>
        <dbReference type="ARBA" id="ARBA00023242"/>
    </source>
</evidence>
<dbReference type="GeneID" id="54420225"/>
<reference evidence="8 10" key="1">
    <citation type="submission" date="2020-01" db="EMBL/GenBank/DDBJ databases">
        <authorList>
            <consortium name="DOE Joint Genome Institute"/>
            <person name="Haridas S."/>
            <person name="Albert R."/>
            <person name="Binder M."/>
            <person name="Bloem J."/>
            <person name="Labutti K."/>
            <person name="Salamov A."/>
            <person name="Andreopoulos B."/>
            <person name="Baker S.E."/>
            <person name="Barry K."/>
            <person name="Bills G."/>
            <person name="Bluhm B.H."/>
            <person name="Cannon C."/>
            <person name="Castanera R."/>
            <person name="Culley D.E."/>
            <person name="Daum C."/>
            <person name="Ezra D."/>
            <person name="Gonzalez J.B."/>
            <person name="Henrissat B."/>
            <person name="Kuo A."/>
            <person name="Liang C."/>
            <person name="Lipzen A."/>
            <person name="Lutzoni F."/>
            <person name="Magnuson J."/>
            <person name="Mondo S."/>
            <person name="Nolan M."/>
            <person name="Ohm R."/>
            <person name="Pangilinan J."/>
            <person name="Park H.-J."/>
            <person name="Ramirez L."/>
            <person name="Alfaro M."/>
            <person name="Sun H."/>
            <person name="Tritt A."/>
            <person name="Yoshinaga Y."/>
            <person name="Zwiers L.-H."/>
            <person name="Turgeon B.G."/>
            <person name="Goodwin S.B."/>
            <person name="Spatafora J.W."/>
            <person name="Crous P.W."/>
            <person name="Grigoriev I.V."/>
        </authorList>
    </citation>
    <scope>NUCLEOTIDE SEQUENCE</scope>
    <source>
        <strain evidence="8 10">CBS 781.70</strain>
    </source>
</reference>
<feature type="compositionally biased region" description="Polar residues" evidence="5">
    <location>
        <begin position="79"/>
        <end position="94"/>
    </location>
</feature>
<feature type="compositionally biased region" description="Polar residues" evidence="5">
    <location>
        <begin position="386"/>
        <end position="404"/>
    </location>
</feature>
<dbReference type="PANTHER" id="PTHR22792:SF140">
    <property type="entry name" value="ACHILLES, ISOFORM A"/>
    <property type="match status" value="1"/>
</dbReference>
<evidence type="ECO:0000313" key="10">
    <source>
        <dbReference type="RefSeq" id="XP_033533488.1"/>
    </source>
</evidence>
<dbReference type="EMBL" id="ML975160">
    <property type="protein sequence ID" value="KAF1811857.1"/>
    <property type="molecule type" value="Genomic_DNA"/>
</dbReference>
<feature type="region of interest" description="Disordered" evidence="5">
    <location>
        <begin position="1"/>
        <end position="121"/>
    </location>
</feature>
<keyword evidence="9" id="KW-1185">Reference proteome</keyword>
<dbReference type="AlphaFoldDB" id="A0A6G1G168"/>
<dbReference type="GO" id="GO:0005634">
    <property type="term" value="C:nucleus"/>
    <property type="evidence" value="ECO:0007669"/>
    <property type="project" value="UniProtKB-SubCell"/>
</dbReference>
<evidence type="ECO:0000313" key="9">
    <source>
        <dbReference type="Proteomes" id="UP000504638"/>
    </source>
</evidence>